<dbReference type="CDD" id="cd24163">
    <property type="entry name" value="RWDD2_C"/>
    <property type="match status" value="1"/>
</dbReference>
<dbReference type="Proteomes" id="UP001164286">
    <property type="component" value="Unassembled WGS sequence"/>
</dbReference>
<name>A0AA38H285_9TREE</name>
<evidence type="ECO:0000259" key="1">
    <source>
        <dbReference type="Pfam" id="PF06544"/>
    </source>
</evidence>
<sequence>MSDLGALVEEQHDTLILLQAMYPRESERVFPTPSALAFLSSPSALPSSREVYVELKLSLDPSSVSADSAVTLEITLCLTTAEPKVNLNLGSSALSRSEHENLREVIRPMADEEGSSDYILDMIASLETHFSTIIDGRAAPQVPLAKQEKEEKLERVWFWFPSLSSREKRKDLVVFAHDAGLTGFVLAGKPGLLCVEGDGADVDAYMGRIKSESWSDIPSYQKKVTERLRNTLASPTDRLLPRMVDITDQISHYGTYAHRPEMGEVKAQMQKWGVEEEWAEVIMGPGGGASG</sequence>
<dbReference type="PANTHER" id="PTHR15955:SF10">
    <property type="entry name" value="DUF1115 DOMAIN PROTEIN (AFU_ORTHOLOGUE AFUA_5G14750)"/>
    <property type="match status" value="1"/>
</dbReference>
<dbReference type="GeneID" id="77730638"/>
<organism evidence="2 3">
    <name type="scientific">Dioszegia hungarica</name>
    <dbReference type="NCBI Taxonomy" id="4972"/>
    <lineage>
        <taxon>Eukaryota</taxon>
        <taxon>Fungi</taxon>
        <taxon>Dikarya</taxon>
        <taxon>Basidiomycota</taxon>
        <taxon>Agaricomycotina</taxon>
        <taxon>Tremellomycetes</taxon>
        <taxon>Tremellales</taxon>
        <taxon>Bulleribasidiaceae</taxon>
        <taxon>Dioszegia</taxon>
    </lineage>
</organism>
<dbReference type="Gene3D" id="3.10.110.10">
    <property type="entry name" value="Ubiquitin Conjugating Enzyme"/>
    <property type="match status" value="1"/>
</dbReference>
<dbReference type="RefSeq" id="XP_052942560.1">
    <property type="nucleotide sequence ID" value="XM_053091433.1"/>
</dbReference>
<accession>A0AA38H285</accession>
<evidence type="ECO:0000313" key="2">
    <source>
        <dbReference type="EMBL" id="KAI9632783.1"/>
    </source>
</evidence>
<dbReference type="Pfam" id="PF06544">
    <property type="entry name" value="Prp3_C"/>
    <property type="match status" value="1"/>
</dbReference>
<reference evidence="2" key="1">
    <citation type="journal article" date="2022" name="G3 (Bethesda)">
        <title>High quality genome of the basidiomycete yeast Dioszegia hungarica PDD-24b-2 isolated from cloud water.</title>
        <authorList>
            <person name="Jarrige D."/>
            <person name="Haridas S."/>
            <person name="Bleykasten-Grosshans C."/>
            <person name="Joly M."/>
            <person name="Nadalig T."/>
            <person name="Sancelme M."/>
            <person name="Vuilleumier S."/>
            <person name="Grigoriev I.V."/>
            <person name="Amato P."/>
            <person name="Bringel F."/>
        </authorList>
    </citation>
    <scope>NUCLEOTIDE SEQUENCE</scope>
    <source>
        <strain evidence="2">PDD-24b-2</strain>
    </source>
</reference>
<dbReference type="AlphaFoldDB" id="A0AA38H285"/>
<dbReference type="InterPro" id="IPR010541">
    <property type="entry name" value="Prp3_C"/>
</dbReference>
<evidence type="ECO:0000313" key="3">
    <source>
        <dbReference type="Proteomes" id="UP001164286"/>
    </source>
</evidence>
<dbReference type="InterPro" id="IPR059181">
    <property type="entry name" value="RWDD2A-B_C"/>
</dbReference>
<dbReference type="EMBL" id="JAKWFO010000014">
    <property type="protein sequence ID" value="KAI9632783.1"/>
    <property type="molecule type" value="Genomic_DNA"/>
</dbReference>
<dbReference type="PANTHER" id="PTHR15955">
    <property type="entry name" value="RWD DOMAIN CONTAINING PROTEIN 2"/>
    <property type="match status" value="1"/>
</dbReference>
<keyword evidence="3" id="KW-1185">Reference proteome</keyword>
<comment type="caution">
    <text evidence="2">The sequence shown here is derived from an EMBL/GenBank/DDBJ whole genome shotgun (WGS) entry which is preliminary data.</text>
</comment>
<feature type="domain" description="Small nuclear ribonucleoprotein Prp3 C-terminal" evidence="1">
    <location>
        <begin position="157"/>
        <end position="224"/>
    </location>
</feature>
<proteinExistence type="predicted"/>
<dbReference type="SUPFAM" id="SSF54495">
    <property type="entry name" value="UBC-like"/>
    <property type="match status" value="1"/>
</dbReference>
<gene>
    <name evidence="2" type="ORF">MKK02DRAFT_41094</name>
</gene>
<dbReference type="InterPro" id="IPR017359">
    <property type="entry name" value="Phi-like"/>
</dbReference>
<dbReference type="PIRSF" id="PIRSF038021">
    <property type="entry name" value="UCP038021_RWDD2"/>
    <property type="match status" value="1"/>
</dbReference>
<dbReference type="InterPro" id="IPR016135">
    <property type="entry name" value="UBQ-conjugating_enzyme/RWD"/>
</dbReference>
<protein>
    <recommendedName>
        <fullName evidence="1">Small nuclear ribonucleoprotein Prp3 C-terminal domain-containing protein</fullName>
    </recommendedName>
</protein>